<dbReference type="PROSITE" id="PS51194">
    <property type="entry name" value="HELICASE_CTER"/>
    <property type="match status" value="1"/>
</dbReference>
<keyword evidence="17" id="KW-1185">Reference proteome</keyword>
<dbReference type="CDD" id="cd18787">
    <property type="entry name" value="SF2_C_DEAD"/>
    <property type="match status" value="1"/>
</dbReference>
<evidence type="ECO:0000256" key="1">
    <source>
        <dbReference type="ARBA" id="ARBA00012552"/>
    </source>
</evidence>
<gene>
    <name evidence="16" type="ORF">QGN29_11295</name>
</gene>
<dbReference type="InterPro" id="IPR001650">
    <property type="entry name" value="Helicase_C-like"/>
</dbReference>
<evidence type="ECO:0000259" key="13">
    <source>
        <dbReference type="PROSITE" id="PS51192"/>
    </source>
</evidence>
<evidence type="ECO:0000256" key="11">
    <source>
        <dbReference type="RuleBase" id="RU000492"/>
    </source>
</evidence>
<feature type="domain" description="DEAD-box RNA helicase Q" evidence="15">
    <location>
        <begin position="1"/>
        <end position="29"/>
    </location>
</feature>
<evidence type="ECO:0000256" key="9">
    <source>
        <dbReference type="ARBA" id="ARBA00074363"/>
    </source>
</evidence>
<protein>
    <recommendedName>
        <fullName evidence="9">DEAD-box ATP-dependent RNA helicase RhpA</fullName>
        <ecNumber evidence="1">3.6.4.13</ecNumber>
    </recommendedName>
</protein>
<feature type="region of interest" description="Disordered" evidence="12">
    <location>
        <begin position="376"/>
        <end position="485"/>
    </location>
</feature>
<evidence type="ECO:0000256" key="12">
    <source>
        <dbReference type="SAM" id="MobiDB-lite"/>
    </source>
</evidence>
<evidence type="ECO:0000256" key="4">
    <source>
        <dbReference type="ARBA" id="ARBA00022801"/>
    </source>
</evidence>
<dbReference type="GO" id="GO:0009266">
    <property type="term" value="P:response to temperature stimulus"/>
    <property type="evidence" value="ECO:0007669"/>
    <property type="project" value="UniProtKB-ARBA"/>
</dbReference>
<feature type="compositionally biased region" description="Basic and acidic residues" evidence="12">
    <location>
        <begin position="414"/>
        <end position="438"/>
    </location>
</feature>
<dbReference type="GO" id="GO:0005524">
    <property type="term" value="F:ATP binding"/>
    <property type="evidence" value="ECO:0007669"/>
    <property type="project" value="UniProtKB-KW"/>
</dbReference>
<evidence type="ECO:0000256" key="7">
    <source>
        <dbReference type="ARBA" id="ARBA00038437"/>
    </source>
</evidence>
<dbReference type="AlphaFoldDB" id="A0AA52EGK1"/>
<dbReference type="SUPFAM" id="SSF52540">
    <property type="entry name" value="P-loop containing nucleoside triphosphate hydrolases"/>
    <property type="match status" value="1"/>
</dbReference>
<sequence length="500" mass="55801">MSFEVLGLSEELLSAVSDAGYTKPTEIQAKTIPSALMGRDVLGIAQTGTGKTASFTLPMIDILANGRSRARMPRSLILEPTRELAVQVAENFDNYGKNHKLNHALIMGGVNFGDQEKLLDKGVDVIIATPGRLLDLFERGKFLMTGIEILVIDEADRMLDMGFIPDIEKIFKLITKNHQTLFFSATMAPPIARLTEQFLSDPKKIEVARQNTTAETITQHLVKVDGRKKRAALRNLLEYSKDLQNGIIFCNRKKDVQIVADSLKRHGYSAEALHGDMQQSERTKVLESFKANEIQILVASDVAARGLDVAAVSHVFNFDVPINAEDYVHRIGRTGRAGREGTAYTLAATNKTDAKLVDAIEKLINKKFDQNEDLNALAGDSSKKRSHSKSEQTEQNSSEEDTGSSRHQRRGRSDRHSRNESSRSENNRNENTRSDNRGRGRYGRGRYGRNQRRETMPNSAHFDNPNRKVRTAPDDMPKEPFVGMGKELPTFMAEAAPIHE</sequence>
<evidence type="ECO:0000256" key="8">
    <source>
        <dbReference type="ARBA" id="ARBA00047984"/>
    </source>
</evidence>
<feature type="domain" description="Helicase ATP-binding" evidence="13">
    <location>
        <begin position="32"/>
        <end position="205"/>
    </location>
</feature>
<keyword evidence="6 11" id="KW-0067">ATP-binding</keyword>
<feature type="short sequence motif" description="Q motif" evidence="10">
    <location>
        <begin position="1"/>
        <end position="29"/>
    </location>
</feature>
<evidence type="ECO:0000313" key="17">
    <source>
        <dbReference type="Proteomes" id="UP001268683"/>
    </source>
</evidence>
<dbReference type="KEGG" id="tmk:QGN29_11295"/>
<evidence type="ECO:0000256" key="2">
    <source>
        <dbReference type="ARBA" id="ARBA00022490"/>
    </source>
</evidence>
<dbReference type="SMART" id="SM00487">
    <property type="entry name" value="DEXDc"/>
    <property type="match status" value="1"/>
</dbReference>
<name>A0AA52EGK1_9PROT</name>
<dbReference type="Pfam" id="PF00271">
    <property type="entry name" value="Helicase_C"/>
    <property type="match status" value="1"/>
</dbReference>
<keyword evidence="2" id="KW-0963">Cytoplasm</keyword>
<feature type="domain" description="Helicase C-terminal" evidence="14">
    <location>
        <begin position="235"/>
        <end position="382"/>
    </location>
</feature>
<dbReference type="PANTHER" id="PTHR47959:SF13">
    <property type="entry name" value="ATP-DEPENDENT RNA HELICASE RHLE"/>
    <property type="match status" value="1"/>
</dbReference>
<dbReference type="PROSITE" id="PS51192">
    <property type="entry name" value="HELICASE_ATP_BIND_1"/>
    <property type="match status" value="1"/>
</dbReference>
<dbReference type="EC" id="3.6.4.13" evidence="1"/>
<dbReference type="RefSeq" id="WP_310797969.1">
    <property type="nucleotide sequence ID" value="NZ_CP123872.1"/>
</dbReference>
<dbReference type="GO" id="GO:0042255">
    <property type="term" value="P:ribosome assembly"/>
    <property type="evidence" value="ECO:0007669"/>
    <property type="project" value="UniProtKB-ARBA"/>
</dbReference>
<dbReference type="InterPro" id="IPR000629">
    <property type="entry name" value="RNA-helicase_DEAD-box_CS"/>
</dbReference>
<dbReference type="InterPro" id="IPR014014">
    <property type="entry name" value="RNA_helicase_DEAD_Q_motif"/>
</dbReference>
<evidence type="ECO:0000256" key="3">
    <source>
        <dbReference type="ARBA" id="ARBA00022741"/>
    </source>
</evidence>
<dbReference type="GO" id="GO:0016787">
    <property type="term" value="F:hydrolase activity"/>
    <property type="evidence" value="ECO:0007669"/>
    <property type="project" value="UniProtKB-KW"/>
</dbReference>
<dbReference type="EMBL" id="CP123872">
    <property type="protein sequence ID" value="WND02134.1"/>
    <property type="molecule type" value="Genomic_DNA"/>
</dbReference>
<dbReference type="PANTHER" id="PTHR47959">
    <property type="entry name" value="ATP-DEPENDENT RNA HELICASE RHLE-RELATED"/>
    <property type="match status" value="1"/>
</dbReference>
<comment type="similarity">
    <text evidence="7 11">Belongs to the DEAD box helicase family.</text>
</comment>
<dbReference type="InterPro" id="IPR014001">
    <property type="entry name" value="Helicase_ATP-bd"/>
</dbReference>
<dbReference type="FunFam" id="3.40.50.300:FF:000108">
    <property type="entry name" value="ATP-dependent RNA helicase RhlE"/>
    <property type="match status" value="1"/>
</dbReference>
<evidence type="ECO:0000256" key="10">
    <source>
        <dbReference type="PROSITE-ProRule" id="PRU00552"/>
    </source>
</evidence>
<dbReference type="SMART" id="SM00490">
    <property type="entry name" value="HELICc"/>
    <property type="match status" value="1"/>
</dbReference>
<organism evidence="16 17">
    <name type="scientific">Temperatibacter marinus</name>
    <dbReference type="NCBI Taxonomy" id="1456591"/>
    <lineage>
        <taxon>Bacteria</taxon>
        <taxon>Pseudomonadati</taxon>
        <taxon>Pseudomonadota</taxon>
        <taxon>Alphaproteobacteria</taxon>
        <taxon>Kordiimonadales</taxon>
        <taxon>Temperatibacteraceae</taxon>
        <taxon>Temperatibacter</taxon>
    </lineage>
</organism>
<dbReference type="Pfam" id="PF00270">
    <property type="entry name" value="DEAD"/>
    <property type="match status" value="1"/>
</dbReference>
<dbReference type="InterPro" id="IPR050079">
    <property type="entry name" value="DEAD_box_RNA_helicase"/>
</dbReference>
<dbReference type="InterPro" id="IPR011545">
    <property type="entry name" value="DEAD/DEAH_box_helicase_dom"/>
</dbReference>
<dbReference type="InterPro" id="IPR044742">
    <property type="entry name" value="DEAD/DEAH_RhlB"/>
</dbReference>
<evidence type="ECO:0000259" key="14">
    <source>
        <dbReference type="PROSITE" id="PS51194"/>
    </source>
</evidence>
<dbReference type="GO" id="GO:0003724">
    <property type="term" value="F:RNA helicase activity"/>
    <property type="evidence" value="ECO:0007669"/>
    <property type="project" value="UniProtKB-EC"/>
</dbReference>
<keyword evidence="5 11" id="KW-0347">Helicase</keyword>
<keyword evidence="3 11" id="KW-0547">Nucleotide-binding</keyword>
<proteinExistence type="inferred from homology"/>
<dbReference type="CDD" id="cd00268">
    <property type="entry name" value="DEADc"/>
    <property type="match status" value="1"/>
</dbReference>
<dbReference type="Gene3D" id="3.40.50.300">
    <property type="entry name" value="P-loop containing nucleotide triphosphate hydrolases"/>
    <property type="match status" value="2"/>
</dbReference>
<reference evidence="16" key="1">
    <citation type="submission" date="2023-04" db="EMBL/GenBank/DDBJ databases">
        <title>Complete genome sequence of Temperatibacter marinus.</title>
        <authorList>
            <person name="Rong J.-C."/>
            <person name="Yi M.-L."/>
            <person name="Zhao Q."/>
        </authorList>
    </citation>
    <scope>NUCLEOTIDE SEQUENCE</scope>
    <source>
        <strain evidence="16">NBRC 110045</strain>
    </source>
</reference>
<comment type="catalytic activity">
    <reaction evidence="8">
        <text>ATP + H2O = ADP + phosphate + H(+)</text>
        <dbReference type="Rhea" id="RHEA:13065"/>
        <dbReference type="ChEBI" id="CHEBI:15377"/>
        <dbReference type="ChEBI" id="CHEBI:15378"/>
        <dbReference type="ChEBI" id="CHEBI:30616"/>
        <dbReference type="ChEBI" id="CHEBI:43474"/>
        <dbReference type="ChEBI" id="CHEBI:456216"/>
        <dbReference type="EC" id="3.6.4.13"/>
    </reaction>
</comment>
<dbReference type="GO" id="GO:0003676">
    <property type="term" value="F:nucleic acid binding"/>
    <property type="evidence" value="ECO:0007669"/>
    <property type="project" value="InterPro"/>
</dbReference>
<feature type="compositionally biased region" description="Basic residues" evidence="12">
    <location>
        <begin position="439"/>
        <end position="450"/>
    </location>
</feature>
<evidence type="ECO:0000313" key="16">
    <source>
        <dbReference type="EMBL" id="WND02134.1"/>
    </source>
</evidence>
<evidence type="ECO:0000256" key="5">
    <source>
        <dbReference type="ARBA" id="ARBA00022806"/>
    </source>
</evidence>
<evidence type="ECO:0000259" key="15">
    <source>
        <dbReference type="PROSITE" id="PS51195"/>
    </source>
</evidence>
<dbReference type="PROSITE" id="PS51195">
    <property type="entry name" value="Q_MOTIF"/>
    <property type="match status" value="1"/>
</dbReference>
<dbReference type="PROSITE" id="PS00039">
    <property type="entry name" value="DEAD_ATP_HELICASE"/>
    <property type="match status" value="1"/>
</dbReference>
<dbReference type="Proteomes" id="UP001268683">
    <property type="component" value="Chromosome"/>
</dbReference>
<evidence type="ECO:0000256" key="6">
    <source>
        <dbReference type="ARBA" id="ARBA00022840"/>
    </source>
</evidence>
<dbReference type="InterPro" id="IPR027417">
    <property type="entry name" value="P-loop_NTPase"/>
</dbReference>
<accession>A0AA52EGK1</accession>
<dbReference type="GO" id="GO:0005829">
    <property type="term" value="C:cytosol"/>
    <property type="evidence" value="ECO:0007669"/>
    <property type="project" value="TreeGrafter"/>
</dbReference>
<keyword evidence="4 11" id="KW-0378">Hydrolase</keyword>